<feature type="transmembrane region" description="Helical" evidence="4">
    <location>
        <begin position="48"/>
        <end position="67"/>
    </location>
</feature>
<evidence type="ECO:0000313" key="8">
    <source>
        <dbReference type="Proteomes" id="UP001188597"/>
    </source>
</evidence>
<protein>
    <recommendedName>
        <fullName evidence="6">Phytocyanin domain-containing protein</fullName>
    </recommendedName>
</protein>
<name>A0AA88WQJ6_9ASTE</name>
<feature type="domain" description="Phytocyanin" evidence="6">
    <location>
        <begin position="457"/>
        <end position="560"/>
    </location>
</feature>
<evidence type="ECO:0000313" key="7">
    <source>
        <dbReference type="EMBL" id="KAK3025880.1"/>
    </source>
</evidence>
<keyword evidence="1" id="KW-1015">Disulfide bond</keyword>
<feature type="compositionally biased region" description="Low complexity" evidence="3">
    <location>
        <begin position="257"/>
        <end position="279"/>
    </location>
</feature>
<evidence type="ECO:0000256" key="3">
    <source>
        <dbReference type="SAM" id="MobiDB-lite"/>
    </source>
</evidence>
<dbReference type="PROSITE" id="PS51485">
    <property type="entry name" value="PHYTOCYANIN"/>
    <property type="match status" value="5"/>
</dbReference>
<feature type="chain" id="PRO_5041717179" description="Phytocyanin domain-containing protein" evidence="5">
    <location>
        <begin position="25"/>
        <end position="708"/>
    </location>
</feature>
<feature type="transmembrane region" description="Helical" evidence="4">
    <location>
        <begin position="313"/>
        <end position="331"/>
    </location>
</feature>
<dbReference type="PANTHER" id="PTHR33021:SF325">
    <property type="entry name" value="PHYTOCYANIN DOMAIN-CONTAINING PROTEIN"/>
    <property type="match status" value="1"/>
</dbReference>
<dbReference type="EMBL" id="JAVXUP010000527">
    <property type="protein sequence ID" value="KAK3025880.1"/>
    <property type="molecule type" value="Genomic_DNA"/>
</dbReference>
<feature type="region of interest" description="Disordered" evidence="3">
    <location>
        <begin position="257"/>
        <end position="299"/>
    </location>
</feature>
<evidence type="ECO:0000256" key="5">
    <source>
        <dbReference type="SAM" id="SignalP"/>
    </source>
</evidence>
<dbReference type="GO" id="GO:0005886">
    <property type="term" value="C:plasma membrane"/>
    <property type="evidence" value="ECO:0007669"/>
    <property type="project" value="TreeGrafter"/>
</dbReference>
<dbReference type="PANTHER" id="PTHR33021">
    <property type="entry name" value="BLUE COPPER PROTEIN"/>
    <property type="match status" value="1"/>
</dbReference>
<dbReference type="CDD" id="cd04216">
    <property type="entry name" value="Phytocyanin"/>
    <property type="match status" value="1"/>
</dbReference>
<dbReference type="Pfam" id="PF02298">
    <property type="entry name" value="Cu_bind_like"/>
    <property type="match status" value="5"/>
</dbReference>
<organism evidence="7 8">
    <name type="scientific">Escallonia herrerae</name>
    <dbReference type="NCBI Taxonomy" id="1293975"/>
    <lineage>
        <taxon>Eukaryota</taxon>
        <taxon>Viridiplantae</taxon>
        <taxon>Streptophyta</taxon>
        <taxon>Embryophyta</taxon>
        <taxon>Tracheophyta</taxon>
        <taxon>Spermatophyta</taxon>
        <taxon>Magnoliopsida</taxon>
        <taxon>eudicotyledons</taxon>
        <taxon>Gunneridae</taxon>
        <taxon>Pentapetalae</taxon>
        <taxon>asterids</taxon>
        <taxon>campanulids</taxon>
        <taxon>Escalloniales</taxon>
        <taxon>Escalloniaceae</taxon>
        <taxon>Escallonia</taxon>
    </lineage>
</organism>
<sequence length="708" mass="73770">MACKLSLAAAVVIIAAALLHSVAAQKTHVVGDSLGWIVPPGGPIAYETWAAQYIFTVGDTLVFYFTTGEQDVARVTKEAFETCNSTNPIALATTGPATFVLTSGGEYYFISTIARHRPLGQKLAINVTGSSGPAAPPPSTFVPSPPRQAATYTVGDKLGWVVPPGGPIAYSIWAYDKIFVVGDTLVFNFENGTQDVAVLVSKSAYESCDTSDTTTVLTTSPANITLTTADEHFFTSTYSRPCYFGQNLAINVTASSSATPPSSSAMPPSSTSTTSSHGAPTGGPGSSPPPESSAMSHSAGTLAPLPKKMACKLSLAVAVVVIVAALLHSVAAQKTHVVGDSLGWIVPPGGPIAYETWAAQYTFTVGDTLVFNFATGDQDVAMVTKEAFDKCNSTNPIELKTNGPANFTLGSVGEYYFIGTMARHCPLGQKLAINVSGPTGSPAPSSTPVPSPPRAPVMYTVGDELGWLVPLGGEIAYESWAYNKDFIVGDSLVFNFTTGEQDVARVTKEAFETCNSTNPIALAKTGPATFVLTSGGEYYFISTIARHCPLGQKLAINVTGSSGPAASPAAPPPSTFVPSPPRQATTYTVGNKLGWVVPPGGPIAYSTWAYDKIFVVGDTLVFNFENGTQDVAVVVSKSAYESCDTSNTTTVLTTSPAKITLTTAGEHFFTSTYPRHCYFGQKLAINVTAGSSATPPSSSAMPPSSTST</sequence>
<evidence type="ECO:0000256" key="1">
    <source>
        <dbReference type="ARBA" id="ARBA00023157"/>
    </source>
</evidence>
<evidence type="ECO:0000259" key="6">
    <source>
        <dbReference type="PROSITE" id="PS51485"/>
    </source>
</evidence>
<dbReference type="InterPro" id="IPR003245">
    <property type="entry name" value="Phytocyanin_dom"/>
</dbReference>
<dbReference type="AlphaFoldDB" id="A0AA88WQJ6"/>
<keyword evidence="4" id="KW-1133">Transmembrane helix</keyword>
<accession>A0AA88WQJ6</accession>
<dbReference type="InterPro" id="IPR008972">
    <property type="entry name" value="Cupredoxin"/>
</dbReference>
<dbReference type="SUPFAM" id="SSF49503">
    <property type="entry name" value="Cupredoxins"/>
    <property type="match status" value="5"/>
</dbReference>
<reference evidence="7" key="1">
    <citation type="submission" date="2022-12" db="EMBL/GenBank/DDBJ databases">
        <title>Draft genome assemblies for two species of Escallonia (Escalloniales).</title>
        <authorList>
            <person name="Chanderbali A."/>
            <person name="Dervinis C."/>
            <person name="Anghel I."/>
            <person name="Soltis D."/>
            <person name="Soltis P."/>
            <person name="Zapata F."/>
        </authorList>
    </citation>
    <scope>NUCLEOTIDE SEQUENCE</scope>
    <source>
        <strain evidence="7">UCBG64.0493</strain>
        <tissue evidence="7">Leaf</tissue>
    </source>
</reference>
<dbReference type="FunFam" id="2.60.40.420:FF:000034">
    <property type="entry name" value="Cupredoxin superfamily protein"/>
    <property type="match status" value="5"/>
</dbReference>
<dbReference type="GO" id="GO:0009055">
    <property type="term" value="F:electron transfer activity"/>
    <property type="evidence" value="ECO:0007669"/>
    <property type="project" value="InterPro"/>
</dbReference>
<dbReference type="InterPro" id="IPR039391">
    <property type="entry name" value="Phytocyanin-like"/>
</dbReference>
<keyword evidence="2" id="KW-0325">Glycoprotein</keyword>
<feature type="domain" description="Phytocyanin" evidence="6">
    <location>
        <begin position="585"/>
        <end position="689"/>
    </location>
</feature>
<feature type="signal peptide" evidence="5">
    <location>
        <begin position="1"/>
        <end position="24"/>
    </location>
</feature>
<comment type="caution">
    <text evidence="7">The sequence shown here is derived from an EMBL/GenBank/DDBJ whole genome shotgun (WGS) entry which is preliminary data.</text>
</comment>
<keyword evidence="5" id="KW-0732">Signal</keyword>
<evidence type="ECO:0000256" key="4">
    <source>
        <dbReference type="SAM" id="Phobius"/>
    </source>
</evidence>
<feature type="domain" description="Phytocyanin" evidence="6">
    <location>
        <begin position="26"/>
        <end position="129"/>
    </location>
</feature>
<dbReference type="Gene3D" id="2.60.40.420">
    <property type="entry name" value="Cupredoxins - blue copper proteins"/>
    <property type="match status" value="5"/>
</dbReference>
<gene>
    <name evidence="7" type="ORF">RJ639_042309</name>
</gene>
<feature type="domain" description="Phytocyanin" evidence="6">
    <location>
        <begin position="150"/>
        <end position="254"/>
    </location>
</feature>
<evidence type="ECO:0000256" key="2">
    <source>
        <dbReference type="ARBA" id="ARBA00023180"/>
    </source>
</evidence>
<keyword evidence="4" id="KW-0472">Membrane</keyword>
<keyword evidence="8" id="KW-1185">Reference proteome</keyword>
<dbReference type="Proteomes" id="UP001188597">
    <property type="component" value="Unassembled WGS sequence"/>
</dbReference>
<proteinExistence type="predicted"/>
<feature type="domain" description="Phytocyanin" evidence="6">
    <location>
        <begin position="334"/>
        <end position="437"/>
    </location>
</feature>
<keyword evidence="4" id="KW-0812">Transmembrane</keyword>